<feature type="region of interest" description="Disordered" evidence="12">
    <location>
        <begin position="825"/>
        <end position="948"/>
    </location>
</feature>
<keyword evidence="9 13" id="KW-0472">Membrane</keyword>
<dbReference type="PRINTS" id="PR00205">
    <property type="entry name" value="CADHERIN"/>
</dbReference>
<dbReference type="InterPro" id="IPR002126">
    <property type="entry name" value="Cadherin-like_dom"/>
</dbReference>
<dbReference type="FunFam" id="2.60.40.60:FF:000020">
    <property type="entry name" value="Dachsous cadherin-related 1b"/>
    <property type="match status" value="1"/>
</dbReference>
<dbReference type="InterPro" id="IPR013164">
    <property type="entry name" value="Cadherin_N"/>
</dbReference>
<dbReference type="SMART" id="SM00112">
    <property type="entry name" value="CA"/>
    <property type="match status" value="7"/>
</dbReference>
<dbReference type="FunFam" id="2.60.40.60:FF:000004">
    <property type="entry name" value="Protocadherin 1 gamma 2"/>
    <property type="match status" value="1"/>
</dbReference>
<evidence type="ECO:0000256" key="7">
    <source>
        <dbReference type="ARBA" id="ARBA00022889"/>
    </source>
</evidence>
<dbReference type="GO" id="GO:0005911">
    <property type="term" value="C:cell-cell junction"/>
    <property type="evidence" value="ECO:0007669"/>
    <property type="project" value="TreeGrafter"/>
</dbReference>
<comment type="subcellular location">
    <subcellularLocation>
        <location evidence="1">Cell membrane</location>
        <topology evidence="1">Single-pass type I membrane protein</topology>
    </subcellularLocation>
</comment>
<feature type="domain" description="Cadherin" evidence="14">
    <location>
        <begin position="46"/>
        <end position="123"/>
    </location>
</feature>
<dbReference type="EMBL" id="BMAT01013054">
    <property type="protein sequence ID" value="GFS04974.1"/>
    <property type="molecule type" value="Genomic_DNA"/>
</dbReference>
<dbReference type="PANTHER" id="PTHR24025:SF31">
    <property type="entry name" value="NEURAL-CADHERIN"/>
    <property type="match status" value="1"/>
</dbReference>
<dbReference type="GO" id="GO:0005509">
    <property type="term" value="F:calcium ion binding"/>
    <property type="evidence" value="ECO:0007669"/>
    <property type="project" value="UniProtKB-UniRule"/>
</dbReference>
<accession>A0AAV4I782</accession>
<dbReference type="PROSITE" id="PS00232">
    <property type="entry name" value="CADHERIN_1"/>
    <property type="match status" value="2"/>
</dbReference>
<dbReference type="FunFam" id="2.60.40.60:FF:000134">
    <property type="entry name" value="protocadherin Fat 4"/>
    <property type="match status" value="1"/>
</dbReference>
<dbReference type="PROSITE" id="PS50268">
    <property type="entry name" value="CADHERIN_2"/>
    <property type="match status" value="7"/>
</dbReference>
<dbReference type="Pfam" id="PF08266">
    <property type="entry name" value="Cadherin_2"/>
    <property type="match status" value="1"/>
</dbReference>
<feature type="compositionally biased region" description="Low complexity" evidence="12">
    <location>
        <begin position="1019"/>
        <end position="1029"/>
    </location>
</feature>
<protein>
    <submittedName>
        <fullName evidence="15">Protocadherin-11 X-linked</fullName>
    </submittedName>
</protein>
<evidence type="ECO:0000313" key="16">
    <source>
        <dbReference type="Proteomes" id="UP000762676"/>
    </source>
</evidence>
<keyword evidence="8 13" id="KW-1133">Transmembrane helix</keyword>
<dbReference type="InterPro" id="IPR015919">
    <property type="entry name" value="Cadherin-like_sf"/>
</dbReference>
<keyword evidence="3 13" id="KW-0812">Transmembrane</keyword>
<proteinExistence type="predicted"/>
<feature type="domain" description="Cadherin" evidence="14">
    <location>
        <begin position="456"/>
        <end position="558"/>
    </location>
</feature>
<keyword evidence="4" id="KW-0732">Signal</keyword>
<dbReference type="FunFam" id="2.60.40.60:FF:000005">
    <property type="entry name" value="Protocadherin 9"/>
    <property type="match status" value="1"/>
</dbReference>
<dbReference type="Proteomes" id="UP000762676">
    <property type="component" value="Unassembled WGS sequence"/>
</dbReference>
<dbReference type="CDD" id="cd11304">
    <property type="entry name" value="Cadherin_repeat"/>
    <property type="match status" value="7"/>
</dbReference>
<feature type="domain" description="Cadherin" evidence="14">
    <location>
        <begin position="124"/>
        <end position="239"/>
    </location>
</feature>
<evidence type="ECO:0000256" key="12">
    <source>
        <dbReference type="SAM" id="MobiDB-lite"/>
    </source>
</evidence>
<name>A0AAV4I782_9GAST</name>
<keyword evidence="10" id="KW-0325">Glycoprotein</keyword>
<evidence type="ECO:0000256" key="4">
    <source>
        <dbReference type="ARBA" id="ARBA00022729"/>
    </source>
</evidence>
<keyword evidence="2" id="KW-1003">Cell membrane</keyword>
<evidence type="ECO:0000259" key="14">
    <source>
        <dbReference type="PROSITE" id="PS50268"/>
    </source>
</evidence>
<evidence type="ECO:0000256" key="8">
    <source>
        <dbReference type="ARBA" id="ARBA00022989"/>
    </source>
</evidence>
<dbReference type="GO" id="GO:0007156">
    <property type="term" value="P:homophilic cell adhesion via plasma membrane adhesion molecules"/>
    <property type="evidence" value="ECO:0007669"/>
    <property type="project" value="InterPro"/>
</dbReference>
<feature type="compositionally biased region" description="Polar residues" evidence="12">
    <location>
        <begin position="922"/>
        <end position="935"/>
    </location>
</feature>
<dbReference type="Gene3D" id="2.60.40.60">
    <property type="entry name" value="Cadherins"/>
    <property type="match status" value="7"/>
</dbReference>
<dbReference type="GO" id="GO:0005886">
    <property type="term" value="C:plasma membrane"/>
    <property type="evidence" value="ECO:0007669"/>
    <property type="project" value="UniProtKB-SubCell"/>
</dbReference>
<feature type="region of interest" description="Disordered" evidence="12">
    <location>
        <begin position="988"/>
        <end position="1034"/>
    </location>
</feature>
<feature type="compositionally biased region" description="Polar residues" evidence="12">
    <location>
        <begin position="989"/>
        <end position="1018"/>
    </location>
</feature>
<evidence type="ECO:0000256" key="11">
    <source>
        <dbReference type="PROSITE-ProRule" id="PRU00043"/>
    </source>
</evidence>
<evidence type="ECO:0000256" key="5">
    <source>
        <dbReference type="ARBA" id="ARBA00022737"/>
    </source>
</evidence>
<feature type="region of interest" description="Disordered" evidence="12">
    <location>
        <begin position="1082"/>
        <end position="1119"/>
    </location>
</feature>
<reference evidence="15 16" key="1">
    <citation type="journal article" date="2021" name="Elife">
        <title>Chloroplast acquisition without the gene transfer in kleptoplastic sea slugs, Plakobranchus ocellatus.</title>
        <authorList>
            <person name="Maeda T."/>
            <person name="Takahashi S."/>
            <person name="Yoshida T."/>
            <person name="Shimamura S."/>
            <person name="Takaki Y."/>
            <person name="Nagai Y."/>
            <person name="Toyoda A."/>
            <person name="Suzuki Y."/>
            <person name="Arimoto A."/>
            <person name="Ishii H."/>
            <person name="Satoh N."/>
            <person name="Nishiyama T."/>
            <person name="Hasebe M."/>
            <person name="Maruyama T."/>
            <person name="Minagawa J."/>
            <person name="Obokata J."/>
            <person name="Shigenobu S."/>
        </authorList>
    </citation>
    <scope>NUCLEOTIDE SEQUENCE [LARGE SCALE GENOMIC DNA]</scope>
</reference>
<dbReference type="SUPFAM" id="SSF49313">
    <property type="entry name" value="Cadherin-like"/>
    <property type="match status" value="7"/>
</dbReference>
<evidence type="ECO:0000256" key="2">
    <source>
        <dbReference type="ARBA" id="ARBA00022475"/>
    </source>
</evidence>
<feature type="domain" description="Cadherin" evidence="14">
    <location>
        <begin position="240"/>
        <end position="345"/>
    </location>
</feature>
<dbReference type="PANTHER" id="PTHR24025">
    <property type="entry name" value="DESMOGLEIN FAMILY MEMBER"/>
    <property type="match status" value="1"/>
</dbReference>
<evidence type="ECO:0000256" key="9">
    <source>
        <dbReference type="ARBA" id="ARBA00023136"/>
    </source>
</evidence>
<feature type="compositionally biased region" description="Polar residues" evidence="12">
    <location>
        <begin position="1104"/>
        <end position="1114"/>
    </location>
</feature>
<evidence type="ECO:0000313" key="15">
    <source>
        <dbReference type="EMBL" id="GFS04974.1"/>
    </source>
</evidence>
<organism evidence="15 16">
    <name type="scientific">Elysia marginata</name>
    <dbReference type="NCBI Taxonomy" id="1093978"/>
    <lineage>
        <taxon>Eukaryota</taxon>
        <taxon>Metazoa</taxon>
        <taxon>Spiralia</taxon>
        <taxon>Lophotrochozoa</taxon>
        <taxon>Mollusca</taxon>
        <taxon>Gastropoda</taxon>
        <taxon>Heterobranchia</taxon>
        <taxon>Euthyneura</taxon>
        <taxon>Panpulmonata</taxon>
        <taxon>Sacoglossa</taxon>
        <taxon>Placobranchoidea</taxon>
        <taxon>Plakobranchidae</taxon>
        <taxon>Elysia</taxon>
    </lineage>
</organism>
<evidence type="ECO:0000256" key="13">
    <source>
        <dbReference type="SAM" id="Phobius"/>
    </source>
</evidence>
<dbReference type="AlphaFoldDB" id="A0AAV4I782"/>
<keyword evidence="16" id="KW-1185">Reference proteome</keyword>
<feature type="compositionally biased region" description="Basic and acidic residues" evidence="12">
    <location>
        <begin position="825"/>
        <end position="846"/>
    </location>
</feature>
<sequence>MVIVVSLCSSVTKAQSVAFEIQEEQLPPKLIGNIGVSANITAVPGLTYSLLQQGSSFEDLFEVDENSGDVRTRTALDREDLCGSLAQCILLGSVLVSSSESNFIRRLQVNITVVDANDQRPMWTVTPYSTTISERAAMNTTFQLPVAEDKDYEPFFKVQRYALESPGSSAFDLSVRKTTQPDGYITFEVYLRLVRKLDRERKEKYDMTLVAYDGNGPTNNGKLPLVINVGDENDNAPQFSVSRYVRSVQDVTPPGTTVLKVSATDVDSGENARVGYMFPNAVDKRIQELFRLDPVTGDLKLNQSLGKETTLTFKVRAFDHGKTAMFSDAEVVVNVEDTLNDPPRMEISHINFNGSVDFVKENTPVENVVAFVDAIDNDGGKNGQVTCLVEDECFELKTFSPDKNYMLVIKKELDRETQATHKLTITCEDQGTPALTSSVEMTIAVTDVNDFSPEFTTKVYRMSVRENQLKDVPVGPVQALDKDEGANGDVRYSLPADVVEFNIDSNGLITTAVRDLDRESKDTYIFEVYAFDMAVPPRTATASVVVTVEDLNDEWPKFDKSSYHFQISESAEVNKLVGKIHASDLDLGKGGVVEYVLVHAPAHPNPPFSLSQASGSMTLIRGLDYEEEDQYKFVVTAIDLGDPPRSSTVEVVIDLLDENDNSPVISFPSSDNLSVTLNLNVIPGHEVIQVIAHDADSGDNGRLSYSMSAAPNTSSDEAVSRLFWMNEDTGLVTLVAPLTAADARSYNIVVNVQDHGQSPQRATQAMLVVQVVEESGQASDSRRESYTTIVIAMVCVTLLVAVIVLVILCYIKYSDRRRYLKSKNPDGHLHLHNPSHSDHQFDHKPVTSDPTSGKYDLFILENGSSSDGHDGSGDRSVDPLDPTISPTLQKQPLKGHQNHTRMGSGPRSGKKSVTFDSKVRSSDNSLHNTGSTQVALQDPVPLSRSDRYSVSPVPSPFFAPVSPDARNLSSSQTQNIIFNPNVTHKKDLVSNTHSQSPSPHNLNQDSLNNRVGWNSSGISSFRPNTSSSPSPFPAVLNAPPAYPAATIRSGPMPQASSSGPAPDDVVGVALQKHNALVRSMRANGRRPPYAGGQARRTSGEADICSSSSVETNDSGHGGSELDVSVMKAHLAISEIDERLWLLEDKEDCSGD</sequence>
<dbReference type="Pfam" id="PF00028">
    <property type="entry name" value="Cadherin"/>
    <property type="match status" value="5"/>
</dbReference>
<feature type="compositionally biased region" description="Basic and acidic residues" evidence="12">
    <location>
        <begin position="867"/>
        <end position="878"/>
    </location>
</feature>
<evidence type="ECO:0000256" key="1">
    <source>
        <dbReference type="ARBA" id="ARBA00004251"/>
    </source>
</evidence>
<evidence type="ECO:0000256" key="6">
    <source>
        <dbReference type="ARBA" id="ARBA00022837"/>
    </source>
</evidence>
<comment type="caution">
    <text evidence="15">The sequence shown here is derived from an EMBL/GenBank/DDBJ whole genome shotgun (WGS) entry which is preliminary data.</text>
</comment>
<gene>
    <name evidence="15" type="ORF">ElyMa_006509000</name>
</gene>
<keyword evidence="7" id="KW-0130">Cell adhesion</keyword>
<evidence type="ECO:0000256" key="3">
    <source>
        <dbReference type="ARBA" id="ARBA00022692"/>
    </source>
</evidence>
<dbReference type="FunFam" id="2.60.40.60:FF:000002">
    <property type="entry name" value="Protocadherin alpha 2"/>
    <property type="match status" value="1"/>
</dbReference>
<keyword evidence="6 11" id="KW-0106">Calcium</keyword>
<feature type="domain" description="Cadherin" evidence="14">
    <location>
        <begin position="359"/>
        <end position="455"/>
    </location>
</feature>
<dbReference type="InterPro" id="IPR020894">
    <property type="entry name" value="Cadherin_CS"/>
</dbReference>
<feature type="transmembrane region" description="Helical" evidence="13">
    <location>
        <begin position="789"/>
        <end position="811"/>
    </location>
</feature>
<dbReference type="InterPro" id="IPR050971">
    <property type="entry name" value="Cadherin-domain_protein"/>
</dbReference>
<feature type="domain" description="Cadherin" evidence="14">
    <location>
        <begin position="669"/>
        <end position="786"/>
    </location>
</feature>
<keyword evidence="5" id="KW-0677">Repeat</keyword>
<feature type="domain" description="Cadherin" evidence="14">
    <location>
        <begin position="559"/>
        <end position="665"/>
    </location>
</feature>
<evidence type="ECO:0000256" key="10">
    <source>
        <dbReference type="ARBA" id="ARBA00023180"/>
    </source>
</evidence>